<feature type="compositionally biased region" description="Polar residues" evidence="1">
    <location>
        <begin position="346"/>
        <end position="385"/>
    </location>
</feature>
<reference evidence="2" key="1">
    <citation type="journal article" date="2012" name="Proc. Natl. Acad. Sci. U.S.A.">
        <title>Antigenic diversity is generated by distinct evolutionary mechanisms in African trypanosome species.</title>
        <authorList>
            <person name="Jackson A.P."/>
            <person name="Berry A."/>
            <person name="Aslett M."/>
            <person name="Allison H.C."/>
            <person name="Burton P."/>
            <person name="Vavrova-Anderson J."/>
            <person name="Brown R."/>
            <person name="Browne H."/>
            <person name="Corton N."/>
            <person name="Hauser H."/>
            <person name="Gamble J."/>
            <person name="Gilderthorp R."/>
            <person name="Marcello L."/>
            <person name="McQuillan J."/>
            <person name="Otto T.D."/>
            <person name="Quail M.A."/>
            <person name="Sanders M.J."/>
            <person name="van Tonder A."/>
            <person name="Ginger M.L."/>
            <person name="Field M.C."/>
            <person name="Barry J.D."/>
            <person name="Hertz-Fowler C."/>
            <person name="Berriman M."/>
        </authorList>
    </citation>
    <scope>NUCLEOTIDE SEQUENCE</scope>
    <source>
        <strain evidence="2">Y486</strain>
    </source>
</reference>
<protein>
    <submittedName>
        <fullName evidence="2">Uncharacterized protein</fullName>
    </submittedName>
</protein>
<evidence type="ECO:0000313" key="2">
    <source>
        <dbReference type="EMBL" id="CCC52353.1"/>
    </source>
</evidence>
<feature type="region of interest" description="Disordered" evidence="1">
    <location>
        <begin position="344"/>
        <end position="385"/>
    </location>
</feature>
<feature type="non-terminal residue" evidence="2">
    <location>
        <position position="385"/>
    </location>
</feature>
<sequence>MLHTQCKAFCCCSYCKGRRPHNGGVPHGISLPATGNKSKDELYLSALNDTLRAKSLSCSMKNRPKFEPDTVLQTTRGDMARAAITVPLRRRDRLQELLILENKERLKKEQQLRRDRIKAGLLFGDEMDPRDRATNTEDNTHLVIENVPKAEEVTVCSAEGDLHAALDTIKNITEEHGNSGVPAPLSAEHIEQLRRLVREQDKKTKKMLADCPDQPHMCNHCFAVNAQGKHLCRVPPAHILRDSLLPTIDPKTRRLQYSSHPYGSGVVWLPVTDNDLKDVHSVIPPRESPALNDAESDCQYPGGTNNKYITADDGCQANNEVGIQAKLSDVPGTKTAVDCAVASPTPEVSVQDNPTKGESNGKKNYQSSAALWRTTNQDRAMQMQR</sequence>
<dbReference type="AlphaFoldDB" id="G0U4I9"/>
<dbReference type="EMBL" id="HE573026">
    <property type="protein sequence ID" value="CCC52353.1"/>
    <property type="molecule type" value="Genomic_DNA"/>
</dbReference>
<accession>G0U4I9</accession>
<evidence type="ECO:0000256" key="1">
    <source>
        <dbReference type="SAM" id="MobiDB-lite"/>
    </source>
</evidence>
<proteinExistence type="predicted"/>
<gene>
    <name evidence="2" type="ORF">TVY486_1013960</name>
</gene>
<name>G0U4I9_TRYVY</name>
<dbReference type="VEuPathDB" id="TriTrypDB:TvY486_1013960"/>
<organism evidence="2">
    <name type="scientific">Trypanosoma vivax (strain Y486)</name>
    <dbReference type="NCBI Taxonomy" id="1055687"/>
    <lineage>
        <taxon>Eukaryota</taxon>
        <taxon>Discoba</taxon>
        <taxon>Euglenozoa</taxon>
        <taxon>Kinetoplastea</taxon>
        <taxon>Metakinetoplastina</taxon>
        <taxon>Trypanosomatida</taxon>
        <taxon>Trypanosomatidae</taxon>
        <taxon>Trypanosoma</taxon>
        <taxon>Duttonella</taxon>
    </lineage>
</organism>